<dbReference type="Pfam" id="PF04650">
    <property type="entry name" value="YSIRK_signal"/>
    <property type="match status" value="1"/>
</dbReference>
<feature type="compositionally biased region" description="Polar residues" evidence="2">
    <location>
        <begin position="35"/>
        <end position="62"/>
    </location>
</feature>
<protein>
    <submittedName>
        <fullName evidence="4">YSIRK-type signal peptide-containing protein</fullName>
    </submittedName>
</protein>
<evidence type="ECO:0000313" key="5">
    <source>
        <dbReference type="Proteomes" id="UP001228446"/>
    </source>
</evidence>
<evidence type="ECO:0000256" key="2">
    <source>
        <dbReference type="SAM" id="MobiDB-lite"/>
    </source>
</evidence>
<feature type="compositionally biased region" description="Polar residues" evidence="2">
    <location>
        <begin position="96"/>
        <end position="107"/>
    </location>
</feature>
<evidence type="ECO:0000256" key="1">
    <source>
        <dbReference type="ARBA" id="ARBA00022729"/>
    </source>
</evidence>
<dbReference type="NCBIfam" id="TIGR01168">
    <property type="entry name" value="YSIRK_signal"/>
    <property type="match status" value="1"/>
</dbReference>
<organism evidence="4 5">
    <name type="scientific">Streptococcus ruminantium</name>
    <dbReference type="NCBI Taxonomy" id="1917441"/>
    <lineage>
        <taxon>Bacteria</taxon>
        <taxon>Bacillati</taxon>
        <taxon>Bacillota</taxon>
        <taxon>Bacilli</taxon>
        <taxon>Lactobacillales</taxon>
        <taxon>Streptococcaceae</taxon>
        <taxon>Streptococcus</taxon>
    </lineage>
</organism>
<feature type="compositionally biased region" description="Polar residues" evidence="2">
    <location>
        <begin position="70"/>
        <end position="86"/>
    </location>
</feature>
<dbReference type="InterPro" id="IPR005877">
    <property type="entry name" value="YSIRK_signal_dom"/>
</dbReference>
<reference evidence="4 5" key="1">
    <citation type="submission" date="2023-08" db="EMBL/GenBank/DDBJ databases">
        <title>Streptococcus ruminantium-associated sheep mastitis outbreak detected in Italy is distinct from bovine isolates.</title>
        <authorList>
            <person name="Rosa M.N."/>
            <person name="Vezina B."/>
            <person name="Tola S."/>
        </authorList>
    </citation>
    <scope>NUCLEOTIDE SEQUENCE [LARGE SCALE GENOMIC DNA]</scope>
    <source>
        <strain evidence="4 5">OM6730</strain>
    </source>
</reference>
<proteinExistence type="predicted"/>
<keyword evidence="1" id="KW-0732">Signal</keyword>
<feature type="region of interest" description="Disordered" evidence="2">
    <location>
        <begin position="35"/>
        <end position="120"/>
    </location>
</feature>
<dbReference type="RefSeq" id="WP_308937831.1">
    <property type="nucleotide sequence ID" value="NZ_JAVIBP010000006.1"/>
</dbReference>
<evidence type="ECO:0000313" key="4">
    <source>
        <dbReference type="EMBL" id="MDQ8833998.1"/>
    </source>
</evidence>
<name>A0ABU1B5U2_9STRE</name>
<keyword evidence="5" id="KW-1185">Reference proteome</keyword>
<accession>A0ABU1B5U2</accession>
<gene>
    <name evidence="4" type="ORF">RFF62_09485</name>
</gene>
<dbReference type="EMBL" id="JAVIBX010000048">
    <property type="protein sequence ID" value="MDQ8833998.1"/>
    <property type="molecule type" value="Genomic_DNA"/>
</dbReference>
<feature type="domain" description="YSIRK Gram-positive signal peptide" evidence="3">
    <location>
        <begin position="4"/>
        <end position="28"/>
    </location>
</feature>
<dbReference type="Proteomes" id="UP001228446">
    <property type="component" value="Unassembled WGS sequence"/>
</dbReference>
<comment type="caution">
    <text evidence="4">The sequence shown here is derived from an EMBL/GenBank/DDBJ whole genome shotgun (WGS) entry which is preliminary data.</text>
</comment>
<evidence type="ECO:0000259" key="3">
    <source>
        <dbReference type="Pfam" id="PF04650"/>
    </source>
</evidence>
<sequence length="255" mass="27140">MKYKKHRRYSIRKLHVGAGSVIIGTILLAGTPMQSVQAQEQGMPTTSSLSEQNGSGHPSDSSGKGGDAEANSSASSKDNQSPSAGTSALPAGALDTSASTSERTPSSGLGLGHQSSASSTSLLSEASNISLTNGQNPTSKFSKQSTTANVAYAENPENVDESVGYTIDYERNEAKEETIVTWTVKVPKNGAAWYGPHFVFAFPKDVEVLDEVGSDSETFKDFKFSDFTPKTGGKSGRYWKAVKSTDPNYFQSEWN</sequence>